<dbReference type="FunFam" id="1.50.40.10:FF:000011">
    <property type="entry name" value="Mitochondrial thiamine pyrophosphate carrier 1"/>
    <property type="match status" value="1"/>
</dbReference>
<evidence type="ECO:0000256" key="2">
    <source>
        <dbReference type="ARBA" id="ARBA00006375"/>
    </source>
</evidence>
<dbReference type="GO" id="GO:0090422">
    <property type="term" value="F:thiamine pyrophosphate transmembrane transporter activity"/>
    <property type="evidence" value="ECO:0007669"/>
    <property type="project" value="UniProtKB-ARBA"/>
</dbReference>
<dbReference type="PROSITE" id="PS50920">
    <property type="entry name" value="SOLCAR"/>
    <property type="match status" value="3"/>
</dbReference>
<evidence type="ECO:0000256" key="11">
    <source>
        <dbReference type="ARBA" id="ARBA00041879"/>
    </source>
</evidence>
<comment type="function">
    <text evidence="9">Mitochondrial transporter mediating uptake of thiamine diphosphate into mitochondria. It is not clear if the antiporter activity is affected by the membrane potential or by the proton electrochemical gradient.</text>
</comment>
<keyword evidence="5" id="KW-0677">Repeat</keyword>
<sequence>MLAAAMVGFKPHLQSRLTPLDHGIAGAVSGMATRALMQPFDVLKIRFQLQVEPLQGPGASVQKVPSKYTGILQAGRTIYLEEGTTAFWKGHVPAQALSVVFGILQFTTFEYLTATAHPFVSEELSTGKAKPFFHFVCGGISGCVATVACQPIDVVRTRFVAQGEPKLYNSSLEAVRLMYREAGALTFFKGLLPTLLQVFPLAGFQFGFYALFKRIWEFVLDEPEQTSGIHETTALKSFTCGALSGLCAKTTVYPLDLVKKRLQVQGFEEARKSFGRVRRYHSMLHCAACTVREEGLRGMYKGLWPSTLKAVGTVGFTFCFYEKACHVLERRYF</sequence>
<keyword evidence="8 13" id="KW-0472">Membrane</keyword>
<evidence type="ECO:0000256" key="1">
    <source>
        <dbReference type="ARBA" id="ARBA00004225"/>
    </source>
</evidence>
<feature type="repeat" description="Solcar" evidence="13">
    <location>
        <begin position="17"/>
        <end position="115"/>
    </location>
</feature>
<keyword evidence="4 13" id="KW-0812">Transmembrane</keyword>
<dbReference type="Pfam" id="PF00153">
    <property type="entry name" value="Mito_carr"/>
    <property type="match status" value="3"/>
</dbReference>
<dbReference type="AlphaFoldDB" id="A0A8B7ZXT5"/>
<dbReference type="InterPro" id="IPR002067">
    <property type="entry name" value="MCP"/>
</dbReference>
<comment type="similarity">
    <text evidence="2 14">Belongs to the mitochondrial carrier (TC 2.A.29) family.</text>
</comment>
<comment type="subcellular location">
    <subcellularLocation>
        <location evidence="1">Mitochondrion membrane</location>
        <topology evidence="1">Multi-pass membrane protein</topology>
    </subcellularLocation>
</comment>
<keyword evidence="6" id="KW-1133">Transmembrane helix</keyword>
<feature type="repeat" description="Solcar" evidence="13">
    <location>
        <begin position="232"/>
        <end position="327"/>
    </location>
</feature>
<keyword evidence="7" id="KW-0496">Mitochondrion</keyword>
<dbReference type="RefSeq" id="XP_022109907.1">
    <property type="nucleotide sequence ID" value="XM_022254215.1"/>
</dbReference>
<dbReference type="OMA" id="MYVCYGA"/>
<dbReference type="PRINTS" id="PR00926">
    <property type="entry name" value="MITOCARRIER"/>
</dbReference>
<dbReference type="InterPro" id="IPR023395">
    <property type="entry name" value="MCP_dom_sf"/>
</dbReference>
<dbReference type="GO" id="GO:0031966">
    <property type="term" value="C:mitochondrial membrane"/>
    <property type="evidence" value="ECO:0007669"/>
    <property type="project" value="UniProtKB-SubCell"/>
</dbReference>
<evidence type="ECO:0000256" key="7">
    <source>
        <dbReference type="ARBA" id="ARBA00023128"/>
    </source>
</evidence>
<evidence type="ECO:0000256" key="6">
    <source>
        <dbReference type="ARBA" id="ARBA00022989"/>
    </source>
</evidence>
<reference evidence="16 17" key="1">
    <citation type="submission" date="2025-04" db="UniProtKB">
        <authorList>
            <consortium name="RefSeq"/>
        </authorList>
    </citation>
    <scope>IDENTIFICATION</scope>
</reference>
<gene>
    <name evidence="16 17" type="primary">LOC110989667</name>
</gene>
<dbReference type="KEGG" id="aplc:110989667"/>
<dbReference type="RefSeq" id="XP_022109908.1">
    <property type="nucleotide sequence ID" value="XM_022254216.1"/>
</dbReference>
<evidence type="ECO:0000256" key="3">
    <source>
        <dbReference type="ARBA" id="ARBA00022448"/>
    </source>
</evidence>
<dbReference type="Gene3D" id="1.50.40.10">
    <property type="entry name" value="Mitochondrial carrier domain"/>
    <property type="match status" value="1"/>
</dbReference>
<accession>A0A8B7ZXT5</accession>
<organism evidence="15 16">
    <name type="scientific">Acanthaster planci</name>
    <name type="common">Crown-of-thorns starfish</name>
    <dbReference type="NCBI Taxonomy" id="133434"/>
    <lineage>
        <taxon>Eukaryota</taxon>
        <taxon>Metazoa</taxon>
        <taxon>Echinodermata</taxon>
        <taxon>Eleutherozoa</taxon>
        <taxon>Asterozoa</taxon>
        <taxon>Asteroidea</taxon>
        <taxon>Valvatacea</taxon>
        <taxon>Valvatida</taxon>
        <taxon>Acanthasteridae</taxon>
        <taxon>Acanthaster</taxon>
    </lineage>
</organism>
<evidence type="ECO:0000256" key="8">
    <source>
        <dbReference type="ARBA" id="ARBA00023136"/>
    </source>
</evidence>
<feature type="repeat" description="Solcar" evidence="13">
    <location>
        <begin position="129"/>
        <end position="215"/>
    </location>
</feature>
<evidence type="ECO:0000313" key="16">
    <source>
        <dbReference type="RefSeq" id="XP_022109907.1"/>
    </source>
</evidence>
<evidence type="ECO:0000256" key="13">
    <source>
        <dbReference type="PROSITE-ProRule" id="PRU00282"/>
    </source>
</evidence>
<dbReference type="OrthoDB" id="18574at2759"/>
<evidence type="ECO:0000313" key="15">
    <source>
        <dbReference type="Proteomes" id="UP000694845"/>
    </source>
</evidence>
<dbReference type="SUPFAM" id="SSF103506">
    <property type="entry name" value="Mitochondrial carrier"/>
    <property type="match status" value="1"/>
</dbReference>
<evidence type="ECO:0000313" key="17">
    <source>
        <dbReference type="RefSeq" id="XP_022109908.1"/>
    </source>
</evidence>
<keyword evidence="15" id="KW-1185">Reference proteome</keyword>
<evidence type="ECO:0000256" key="14">
    <source>
        <dbReference type="RuleBase" id="RU000488"/>
    </source>
</evidence>
<keyword evidence="3 14" id="KW-0813">Transport</keyword>
<dbReference type="CTD" id="60386"/>
<evidence type="ECO:0000256" key="10">
    <source>
        <dbReference type="ARBA" id="ARBA00040836"/>
    </source>
</evidence>
<dbReference type="GeneID" id="110989667"/>
<evidence type="ECO:0000256" key="5">
    <source>
        <dbReference type="ARBA" id="ARBA00022737"/>
    </source>
</evidence>
<comment type="catalytic activity">
    <reaction evidence="12">
        <text>thiamine phosphate(out) + thiamine diphosphate(in) = thiamine phosphate(in) + thiamine diphosphate(out)</text>
        <dbReference type="Rhea" id="RHEA:73383"/>
        <dbReference type="ChEBI" id="CHEBI:37575"/>
        <dbReference type="ChEBI" id="CHEBI:58937"/>
    </reaction>
</comment>
<proteinExistence type="inferred from homology"/>
<evidence type="ECO:0000256" key="9">
    <source>
        <dbReference type="ARBA" id="ARBA00037549"/>
    </source>
</evidence>
<evidence type="ECO:0000256" key="12">
    <source>
        <dbReference type="ARBA" id="ARBA00050799"/>
    </source>
</evidence>
<evidence type="ECO:0000256" key="4">
    <source>
        <dbReference type="ARBA" id="ARBA00022692"/>
    </source>
</evidence>
<protein>
    <recommendedName>
        <fullName evidence="10">Mitochondrial thiamine pyrophosphate carrier</fullName>
    </recommendedName>
    <alternativeName>
        <fullName evidence="11">Solute carrier family 25 member 19</fullName>
    </alternativeName>
</protein>
<name>A0A8B7ZXT5_ACAPL</name>
<dbReference type="InterPro" id="IPR018108">
    <property type="entry name" value="MCP_transmembrane"/>
</dbReference>
<dbReference type="Proteomes" id="UP000694845">
    <property type="component" value="Unplaced"/>
</dbReference>
<dbReference type="PANTHER" id="PTHR24089">
    <property type="entry name" value="SOLUTE CARRIER FAMILY 25"/>
    <property type="match status" value="1"/>
</dbReference>